<evidence type="ECO:0000256" key="1">
    <source>
        <dbReference type="SAM" id="MobiDB-lite"/>
    </source>
</evidence>
<accession>A0A1E2RW64</accession>
<dbReference type="Proteomes" id="UP000095087">
    <property type="component" value="Unassembled WGS sequence"/>
</dbReference>
<keyword evidence="2" id="KW-0732">Signal</keyword>
<evidence type="ECO:0000256" key="2">
    <source>
        <dbReference type="SAM" id="SignalP"/>
    </source>
</evidence>
<protein>
    <recommendedName>
        <fullName evidence="5">Secreted protein</fullName>
    </recommendedName>
</protein>
<sequence length="105" mass="10623">MRILLSSLAIAAAILSAGPIQAAEDAHEDQATPARPKAGSTSEEVPGVDENKPLSEQLEEDEGVIDPPSVGDSEIDVPAPDPDPGTTVVIPPPGSPGGDPTVQPK</sequence>
<evidence type="ECO:0008006" key="5">
    <source>
        <dbReference type="Google" id="ProtNLM"/>
    </source>
</evidence>
<reference evidence="3 4" key="1">
    <citation type="submission" date="2016-07" db="EMBL/GenBank/DDBJ databases">
        <title>Draft genome sequence of Methyloligella halotolerans C2T (VKM B-2706T=CCUG 61687T=DSM 25045T), a halotolerant polyhydroxybutyrate accumulating methylotroph.</title>
        <authorList>
            <person name="Vasilenko O.V."/>
            <person name="Doronina N.V."/>
            <person name="Poroshina M.N."/>
            <person name="Tarlachkov S.V."/>
            <person name="Trotsenko Y.A."/>
        </authorList>
    </citation>
    <scope>NUCLEOTIDE SEQUENCE [LARGE SCALE GENOMIC DNA]</scope>
    <source>
        <strain evidence="3 4">VKM B-2706</strain>
    </source>
</reference>
<evidence type="ECO:0000313" key="4">
    <source>
        <dbReference type="Proteomes" id="UP000095087"/>
    </source>
</evidence>
<feature type="chain" id="PRO_5009116550" description="Secreted protein" evidence="2">
    <location>
        <begin position="23"/>
        <end position="105"/>
    </location>
</feature>
<dbReference type="OrthoDB" id="8256100at2"/>
<feature type="region of interest" description="Disordered" evidence="1">
    <location>
        <begin position="21"/>
        <end position="105"/>
    </location>
</feature>
<keyword evidence="4" id="KW-1185">Reference proteome</keyword>
<comment type="caution">
    <text evidence="3">The sequence shown here is derived from an EMBL/GenBank/DDBJ whole genome shotgun (WGS) entry which is preliminary data.</text>
</comment>
<dbReference type="EMBL" id="MASI01000007">
    <property type="protein sequence ID" value="ODA66453.1"/>
    <property type="molecule type" value="Genomic_DNA"/>
</dbReference>
<evidence type="ECO:0000313" key="3">
    <source>
        <dbReference type="EMBL" id="ODA66453.1"/>
    </source>
</evidence>
<dbReference type="RefSeq" id="WP_069095758.1">
    <property type="nucleotide sequence ID" value="NZ_MASI01000007.1"/>
</dbReference>
<name>A0A1E2RW64_9HYPH</name>
<feature type="signal peptide" evidence="2">
    <location>
        <begin position="1"/>
        <end position="22"/>
    </location>
</feature>
<gene>
    <name evidence="3" type="ORF">A7A08_02576</name>
</gene>
<dbReference type="STRING" id="1177755.A7A08_02576"/>
<organism evidence="3 4">
    <name type="scientific">Methyloligella halotolerans</name>
    <dbReference type="NCBI Taxonomy" id="1177755"/>
    <lineage>
        <taxon>Bacteria</taxon>
        <taxon>Pseudomonadati</taxon>
        <taxon>Pseudomonadota</taxon>
        <taxon>Alphaproteobacteria</taxon>
        <taxon>Hyphomicrobiales</taxon>
        <taxon>Hyphomicrobiaceae</taxon>
        <taxon>Methyloligella</taxon>
    </lineage>
</organism>
<dbReference type="AlphaFoldDB" id="A0A1E2RW64"/>
<proteinExistence type="predicted"/>